<dbReference type="STRING" id="559295.C5DFN2"/>
<proteinExistence type="predicted"/>
<reference evidence="2 3" key="1">
    <citation type="journal article" date="2009" name="Genome Res.">
        <title>Comparative genomics of protoploid Saccharomycetaceae.</title>
        <authorList>
            <consortium name="The Genolevures Consortium"/>
            <person name="Souciet J.-L."/>
            <person name="Dujon B."/>
            <person name="Gaillardin C."/>
            <person name="Johnston M."/>
            <person name="Baret P.V."/>
            <person name="Cliften P."/>
            <person name="Sherman D.J."/>
            <person name="Weissenbach J."/>
            <person name="Westhof E."/>
            <person name="Wincker P."/>
            <person name="Jubin C."/>
            <person name="Poulain J."/>
            <person name="Barbe V."/>
            <person name="Segurens B."/>
            <person name="Artiguenave F."/>
            <person name="Anthouard V."/>
            <person name="Vacherie B."/>
            <person name="Val M.-E."/>
            <person name="Fulton R.S."/>
            <person name="Minx P."/>
            <person name="Wilson R."/>
            <person name="Durrens P."/>
            <person name="Jean G."/>
            <person name="Marck C."/>
            <person name="Martin T."/>
            <person name="Nikolski M."/>
            <person name="Rolland T."/>
            <person name="Seret M.-L."/>
            <person name="Casaregola S."/>
            <person name="Despons L."/>
            <person name="Fairhead C."/>
            <person name="Fischer G."/>
            <person name="Lafontaine I."/>
            <person name="Leh V."/>
            <person name="Lemaire M."/>
            <person name="de Montigny J."/>
            <person name="Neuveglise C."/>
            <person name="Thierry A."/>
            <person name="Blanc-Lenfle I."/>
            <person name="Bleykasten C."/>
            <person name="Diffels J."/>
            <person name="Fritsch E."/>
            <person name="Frangeul L."/>
            <person name="Goeffon A."/>
            <person name="Jauniaux N."/>
            <person name="Kachouri-Lafond R."/>
            <person name="Payen C."/>
            <person name="Potier S."/>
            <person name="Pribylova L."/>
            <person name="Ozanne C."/>
            <person name="Richard G.-F."/>
            <person name="Sacerdot C."/>
            <person name="Straub M.-L."/>
            <person name="Talla E."/>
        </authorList>
    </citation>
    <scope>NUCLEOTIDE SEQUENCE [LARGE SCALE GENOMIC DNA]</scope>
    <source>
        <strain evidence="3">ATCC 56472 / CBS 6340 / NRRL Y-8284</strain>
    </source>
</reference>
<name>C5DFN2_LACTC</name>
<evidence type="ECO:0000313" key="2">
    <source>
        <dbReference type="EMBL" id="CAR22987.1"/>
    </source>
</evidence>
<dbReference type="InterPro" id="IPR003781">
    <property type="entry name" value="CoA-bd"/>
</dbReference>
<dbReference type="Proteomes" id="UP000002036">
    <property type="component" value="Chromosome D"/>
</dbReference>
<dbReference type="Gene3D" id="3.40.50.720">
    <property type="entry name" value="NAD(P)-binding Rossmann-like Domain"/>
    <property type="match status" value="1"/>
</dbReference>
<dbReference type="GeneID" id="8295673"/>
<accession>C5DFN2</accession>
<evidence type="ECO:0000313" key="3">
    <source>
        <dbReference type="Proteomes" id="UP000002036"/>
    </source>
</evidence>
<dbReference type="OMA" id="ISVCFVT"/>
<dbReference type="PANTHER" id="PTHR33303:SF2">
    <property type="entry name" value="COA-BINDING DOMAIN-CONTAINING PROTEIN"/>
    <property type="match status" value="1"/>
</dbReference>
<dbReference type="PANTHER" id="PTHR33303">
    <property type="entry name" value="CYTOPLASMIC PROTEIN-RELATED"/>
    <property type="match status" value="1"/>
</dbReference>
<dbReference type="SUPFAM" id="SSF51735">
    <property type="entry name" value="NAD(P)-binding Rossmann-fold domains"/>
    <property type="match status" value="1"/>
</dbReference>
<dbReference type="eggNOG" id="ENOG502S34F">
    <property type="taxonomic scope" value="Eukaryota"/>
</dbReference>
<dbReference type="KEGG" id="lth:KLTH0D16500g"/>
<dbReference type="AlphaFoldDB" id="C5DFN2"/>
<keyword evidence="3" id="KW-1185">Reference proteome</keyword>
<dbReference type="InterPro" id="IPR036291">
    <property type="entry name" value="NAD(P)-bd_dom_sf"/>
</dbReference>
<sequence>MVKQNLNAFFGPQRLYFVCGKVYKDSSYANRLVHWFVQHKLPVVPITPNGGEVDLQADSATKDVTSTKVLPISKSISEGLQGFPHKNLIDGISVCFVTPPKITLSILKQLETEKAPIRSVWFQPGSWDMKCVKSAEDELRIEGSKIINDCILVNGDSSFTPSSLPGKV</sequence>
<dbReference type="OrthoDB" id="5138418at2759"/>
<organism evidence="2 3">
    <name type="scientific">Lachancea thermotolerans (strain ATCC 56472 / CBS 6340 / NRRL Y-8284)</name>
    <name type="common">Yeast</name>
    <name type="synonym">Kluyveromyces thermotolerans</name>
    <dbReference type="NCBI Taxonomy" id="559295"/>
    <lineage>
        <taxon>Eukaryota</taxon>
        <taxon>Fungi</taxon>
        <taxon>Dikarya</taxon>
        <taxon>Ascomycota</taxon>
        <taxon>Saccharomycotina</taxon>
        <taxon>Saccharomycetes</taxon>
        <taxon>Saccharomycetales</taxon>
        <taxon>Saccharomycetaceae</taxon>
        <taxon>Lachancea</taxon>
    </lineage>
</organism>
<evidence type="ECO:0000259" key="1">
    <source>
        <dbReference type="Pfam" id="PF13380"/>
    </source>
</evidence>
<protein>
    <submittedName>
        <fullName evidence="2">KLTH0D16500p</fullName>
    </submittedName>
</protein>
<dbReference type="Pfam" id="PF13380">
    <property type="entry name" value="CoA_binding_2"/>
    <property type="match status" value="1"/>
</dbReference>
<dbReference type="InParanoid" id="C5DFN2"/>
<gene>
    <name evidence="2" type="ordered locus">KLTH0D16500g</name>
</gene>
<dbReference type="RefSeq" id="XP_002553425.1">
    <property type="nucleotide sequence ID" value="XM_002553379.1"/>
</dbReference>
<dbReference type="HOGENOM" id="CLU_112567_1_1_1"/>
<dbReference type="EMBL" id="CU928168">
    <property type="protein sequence ID" value="CAR22987.1"/>
    <property type="molecule type" value="Genomic_DNA"/>
</dbReference>
<feature type="domain" description="CoA-binding" evidence="1">
    <location>
        <begin position="16"/>
        <end position="155"/>
    </location>
</feature>